<evidence type="ECO:0000313" key="2">
    <source>
        <dbReference type="Proteomes" id="UP000221961"/>
    </source>
</evidence>
<proteinExistence type="predicted"/>
<organism evidence="1 2">
    <name type="scientific">Nocardia terpenica</name>
    <dbReference type="NCBI Taxonomy" id="455432"/>
    <lineage>
        <taxon>Bacteria</taxon>
        <taxon>Bacillati</taxon>
        <taxon>Actinomycetota</taxon>
        <taxon>Actinomycetes</taxon>
        <taxon>Mycobacteriales</taxon>
        <taxon>Nocardiaceae</taxon>
        <taxon>Nocardia</taxon>
    </lineage>
</organism>
<sequence length="156" mass="16500">MSADGDRDEGMRMTNDRMVRGLRSICAMAGVLVASAGAAACGSSGSPTPVAADSRPEVIDCSFDQPAVRPPTLILACADLGMRVEQIRWRSWGTDKAEGDGVEHDNTCDPNCAAGHFVTKQVHVVLSEPVQPGNVFTKATTIDADGKTTTRPLTKR</sequence>
<dbReference type="EMBL" id="CP023778">
    <property type="protein sequence ID" value="ATL66735.1"/>
    <property type="molecule type" value="Genomic_DNA"/>
</dbReference>
<dbReference type="KEGG" id="ntp:CRH09_11460"/>
<accession>A0A291RHC4</accession>
<reference evidence="1 2" key="1">
    <citation type="submission" date="2017-10" db="EMBL/GenBank/DDBJ databases">
        <title>Comparative genomics between pathogenic Norcardia.</title>
        <authorList>
            <person name="Zeng L."/>
        </authorList>
    </citation>
    <scope>NUCLEOTIDE SEQUENCE [LARGE SCALE GENOMIC DNA]</scope>
    <source>
        <strain evidence="1 2">NC_YFY_NT001</strain>
    </source>
</reference>
<protein>
    <submittedName>
        <fullName evidence="1">Uncharacterized protein</fullName>
    </submittedName>
</protein>
<name>A0A291RHC4_9NOCA</name>
<gene>
    <name evidence="1" type="ORF">CRH09_11460</name>
</gene>
<dbReference type="AlphaFoldDB" id="A0A291RHC4"/>
<dbReference type="Proteomes" id="UP000221961">
    <property type="component" value="Chromosome"/>
</dbReference>
<evidence type="ECO:0000313" key="1">
    <source>
        <dbReference type="EMBL" id="ATL66735.1"/>
    </source>
</evidence>